<sequence length="96" mass="10397">MNLNLECDLAEQIRVLDPAQWSILQAEICLNIANAKLCAFAAEADHVVGLVRFGLFNRAAAADHLHTAALYNQLYLEYGIEAIQKIMAAGLAEGVA</sequence>
<accession>A0AB39XMU4</accession>
<organism evidence="1">
    <name type="scientific">Bradyrhizobium sp. LLZ17</name>
    <dbReference type="NCBI Taxonomy" id="3239388"/>
    <lineage>
        <taxon>Bacteria</taxon>
        <taxon>Pseudomonadati</taxon>
        <taxon>Pseudomonadota</taxon>
        <taxon>Alphaproteobacteria</taxon>
        <taxon>Hyphomicrobiales</taxon>
        <taxon>Nitrobacteraceae</taxon>
        <taxon>Bradyrhizobium</taxon>
    </lineage>
</organism>
<dbReference type="EMBL" id="CP165734">
    <property type="protein sequence ID" value="XDV59235.1"/>
    <property type="molecule type" value="Genomic_DNA"/>
</dbReference>
<protein>
    <submittedName>
        <fullName evidence="1">Uncharacterized protein</fullName>
    </submittedName>
</protein>
<dbReference type="RefSeq" id="WP_369723871.1">
    <property type="nucleotide sequence ID" value="NZ_CP165734.1"/>
</dbReference>
<evidence type="ECO:0000313" key="1">
    <source>
        <dbReference type="EMBL" id="XDV59235.1"/>
    </source>
</evidence>
<name>A0AB39XMU4_9BRAD</name>
<gene>
    <name evidence="1" type="ORF">AB8Z38_07385</name>
</gene>
<proteinExistence type="predicted"/>
<reference evidence="1" key="1">
    <citation type="submission" date="2024-08" db="EMBL/GenBank/DDBJ databases">
        <authorList>
            <person name="Chaddad Z."/>
            <person name="Lamrabet M."/>
            <person name="Bouhnik O."/>
            <person name="Alami S."/>
            <person name="Wipf D."/>
            <person name="Courty P.E."/>
            <person name="Missbah El Idrissi M."/>
        </authorList>
    </citation>
    <scope>NUCLEOTIDE SEQUENCE</scope>
    <source>
        <strain evidence="1">LLZ17</strain>
    </source>
</reference>
<dbReference type="AlphaFoldDB" id="A0AB39XMU4"/>